<keyword evidence="9" id="KW-0676">Redox-active center</keyword>
<feature type="domain" description="Thioredoxin-like fold" evidence="12">
    <location>
        <begin position="258"/>
        <end position="340"/>
    </location>
</feature>
<keyword evidence="4" id="KW-0874">Quinone</keyword>
<dbReference type="GO" id="GO:0048038">
    <property type="term" value="F:quinone binding"/>
    <property type="evidence" value="ECO:0007669"/>
    <property type="project" value="UniProtKB-KW"/>
</dbReference>
<evidence type="ECO:0000256" key="6">
    <source>
        <dbReference type="ARBA" id="ARBA00023002"/>
    </source>
</evidence>
<dbReference type="AlphaFoldDB" id="A0A369I2H3"/>
<evidence type="ECO:0000259" key="12">
    <source>
        <dbReference type="Pfam" id="PF13462"/>
    </source>
</evidence>
<dbReference type="GO" id="GO:0016020">
    <property type="term" value="C:membrane"/>
    <property type="evidence" value="ECO:0007669"/>
    <property type="project" value="UniProtKB-SubCell"/>
</dbReference>
<feature type="transmembrane region" description="Helical" evidence="10">
    <location>
        <begin position="189"/>
        <end position="211"/>
    </location>
</feature>
<feature type="transmembrane region" description="Helical" evidence="10">
    <location>
        <begin position="154"/>
        <end position="177"/>
    </location>
</feature>
<feature type="domain" description="Vitamin K epoxide reductase" evidence="11">
    <location>
        <begin position="65"/>
        <end position="169"/>
    </location>
</feature>
<comment type="subcellular location">
    <subcellularLocation>
        <location evidence="1">Membrane</location>
        <topology evidence="1">Multi-pass membrane protein</topology>
    </subcellularLocation>
</comment>
<evidence type="ECO:0000256" key="8">
    <source>
        <dbReference type="ARBA" id="ARBA00023157"/>
    </source>
</evidence>
<dbReference type="InterPro" id="IPR038354">
    <property type="entry name" value="VKOR_sf"/>
</dbReference>
<proteinExistence type="inferred from homology"/>
<comment type="caution">
    <text evidence="13">The sequence shown here is derived from an EMBL/GenBank/DDBJ whole genome shotgun (WGS) entry which is preliminary data.</text>
</comment>
<dbReference type="InterPro" id="IPR012336">
    <property type="entry name" value="Thioredoxin-like_fold"/>
</dbReference>
<name>A0A369I2H3_9BACT</name>
<evidence type="ECO:0000256" key="9">
    <source>
        <dbReference type="ARBA" id="ARBA00023284"/>
    </source>
</evidence>
<keyword evidence="8" id="KW-1015">Disulfide bond</keyword>
<dbReference type="Gene3D" id="3.40.30.10">
    <property type="entry name" value="Glutaredoxin"/>
    <property type="match status" value="1"/>
</dbReference>
<dbReference type="Pfam" id="PF07884">
    <property type="entry name" value="VKOR"/>
    <property type="match status" value="1"/>
</dbReference>
<sequence length="413" mass="47647">MDWVFTYSIHYERDIGMFRCSSVEFASKIPFYLPSFLLWPFSDQISRNHCERMLVWYGIDSQNSFLQKVCQINSRSNCQNILQSPAAKVTEWLSWSEIGLFYFTGSLIALATGMWTGNSIQLTILHTALFILTLLSLPYTFWSVYYQWRVAREWCVLCLTVQGLLWIEFGLGISALFSDEGQPLLMFDFSSASIVYLLGAFAVVPAPWALFKGHLQKSTRYDSLFREFQKLKFDPDYLQGLMSKQRVLPPIFEGMQVITLGNLEAENTLIMVTNPTCAACRRNYLELKKWLETNDTVQVKIILAAGFLDDYVASKVARQILSLPTDQMQDAIHHWFGTSERYYDEWSEQTKGDYLSEAAIQQLQLHIRWLELAGVMTAPTTFLNAVELPKFYQVRELPKLCTYYSNVGIGQFK</sequence>
<evidence type="ECO:0000256" key="2">
    <source>
        <dbReference type="ARBA" id="ARBA00006214"/>
    </source>
</evidence>
<protein>
    <recommendedName>
        <fullName evidence="15">Vitamin K epoxide reductase domain-containing protein</fullName>
    </recommendedName>
</protein>
<organism evidence="13 14">
    <name type="scientific">Runella aurantiaca</name>
    <dbReference type="NCBI Taxonomy" id="2282308"/>
    <lineage>
        <taxon>Bacteria</taxon>
        <taxon>Pseudomonadati</taxon>
        <taxon>Bacteroidota</taxon>
        <taxon>Cytophagia</taxon>
        <taxon>Cytophagales</taxon>
        <taxon>Spirosomataceae</taxon>
        <taxon>Runella</taxon>
    </lineage>
</organism>
<dbReference type="InterPro" id="IPR036249">
    <property type="entry name" value="Thioredoxin-like_sf"/>
</dbReference>
<evidence type="ECO:0000259" key="11">
    <source>
        <dbReference type="Pfam" id="PF07884"/>
    </source>
</evidence>
<keyword evidence="14" id="KW-1185">Reference proteome</keyword>
<evidence type="ECO:0000313" key="14">
    <source>
        <dbReference type="Proteomes" id="UP000253141"/>
    </source>
</evidence>
<dbReference type="EMBL" id="QPIW01000020">
    <property type="protein sequence ID" value="RDB03971.1"/>
    <property type="molecule type" value="Genomic_DNA"/>
</dbReference>
<keyword evidence="5 10" id="KW-1133">Transmembrane helix</keyword>
<feature type="transmembrane region" description="Helical" evidence="10">
    <location>
        <begin position="123"/>
        <end position="142"/>
    </location>
</feature>
<evidence type="ECO:0000256" key="10">
    <source>
        <dbReference type="SAM" id="Phobius"/>
    </source>
</evidence>
<dbReference type="Gene3D" id="1.20.1440.130">
    <property type="entry name" value="VKOR domain"/>
    <property type="match status" value="1"/>
</dbReference>
<evidence type="ECO:0000256" key="5">
    <source>
        <dbReference type="ARBA" id="ARBA00022989"/>
    </source>
</evidence>
<dbReference type="InterPro" id="IPR012932">
    <property type="entry name" value="VKOR"/>
</dbReference>
<gene>
    <name evidence="13" type="ORF">DVG78_20535</name>
</gene>
<evidence type="ECO:0000256" key="7">
    <source>
        <dbReference type="ARBA" id="ARBA00023136"/>
    </source>
</evidence>
<feature type="transmembrane region" description="Helical" evidence="10">
    <location>
        <begin position="98"/>
        <end position="117"/>
    </location>
</feature>
<evidence type="ECO:0000256" key="4">
    <source>
        <dbReference type="ARBA" id="ARBA00022719"/>
    </source>
</evidence>
<keyword evidence="6" id="KW-0560">Oxidoreductase</keyword>
<evidence type="ECO:0000256" key="1">
    <source>
        <dbReference type="ARBA" id="ARBA00004141"/>
    </source>
</evidence>
<comment type="similarity">
    <text evidence="2">Belongs to the VKOR family.</text>
</comment>
<keyword evidence="3 10" id="KW-0812">Transmembrane</keyword>
<keyword evidence="7 10" id="KW-0472">Membrane</keyword>
<evidence type="ECO:0000256" key="3">
    <source>
        <dbReference type="ARBA" id="ARBA00022692"/>
    </source>
</evidence>
<dbReference type="Pfam" id="PF13462">
    <property type="entry name" value="Thioredoxin_4"/>
    <property type="match status" value="1"/>
</dbReference>
<dbReference type="CDD" id="cd12921">
    <property type="entry name" value="VKOR_4"/>
    <property type="match status" value="1"/>
</dbReference>
<accession>A0A369I2H3</accession>
<dbReference type="SUPFAM" id="SSF52833">
    <property type="entry name" value="Thioredoxin-like"/>
    <property type="match status" value="1"/>
</dbReference>
<reference evidence="13 14" key="1">
    <citation type="submission" date="2018-07" db="EMBL/GenBank/DDBJ databases">
        <title>Genome analysis of Runella aurantiaca.</title>
        <authorList>
            <person name="Yang X."/>
        </authorList>
    </citation>
    <scope>NUCLEOTIDE SEQUENCE [LARGE SCALE GENOMIC DNA]</scope>
    <source>
        <strain evidence="13 14">YX9</strain>
    </source>
</reference>
<dbReference type="Proteomes" id="UP000253141">
    <property type="component" value="Unassembled WGS sequence"/>
</dbReference>
<evidence type="ECO:0000313" key="13">
    <source>
        <dbReference type="EMBL" id="RDB03971.1"/>
    </source>
</evidence>
<dbReference type="GO" id="GO:0016491">
    <property type="term" value="F:oxidoreductase activity"/>
    <property type="evidence" value="ECO:0007669"/>
    <property type="project" value="UniProtKB-KW"/>
</dbReference>
<evidence type="ECO:0008006" key="15">
    <source>
        <dbReference type="Google" id="ProtNLM"/>
    </source>
</evidence>